<feature type="domain" description="HTH tetR-type" evidence="5">
    <location>
        <begin position="21"/>
        <end position="81"/>
    </location>
</feature>
<dbReference type="InterPro" id="IPR009057">
    <property type="entry name" value="Homeodomain-like_sf"/>
</dbReference>
<dbReference type="PANTHER" id="PTHR30055">
    <property type="entry name" value="HTH-TYPE TRANSCRIPTIONAL REGULATOR RUTR"/>
    <property type="match status" value="1"/>
</dbReference>
<evidence type="ECO:0000256" key="3">
    <source>
        <dbReference type="ARBA" id="ARBA00023163"/>
    </source>
</evidence>
<organism evidence="6 7">
    <name type="scientific">Pseudovibrio brasiliensis</name>
    <dbReference type="NCBI Taxonomy" id="1898042"/>
    <lineage>
        <taxon>Bacteria</taxon>
        <taxon>Pseudomonadati</taxon>
        <taxon>Pseudomonadota</taxon>
        <taxon>Alphaproteobacteria</taxon>
        <taxon>Hyphomicrobiales</taxon>
        <taxon>Stappiaceae</taxon>
        <taxon>Pseudovibrio</taxon>
    </lineage>
</organism>
<keyword evidence="7" id="KW-1185">Reference proteome</keyword>
<dbReference type="RefSeq" id="WP_075699732.1">
    <property type="nucleotide sequence ID" value="NZ_CP074126.1"/>
</dbReference>
<sequence>MPSLNEQSLALRKKAKQQRSREKIELILQTTLDMLSEGQVDKINTNEIARRADISVGSLYNFFPNKQSIFYELFRRWLENALNGLDELDARYDGSEPIRDYIDDMFEQMAISYDANSAGHWQLRRSMNSSKELSELEEAHVNQILSRFIRIQEKFGRSLPENPQRLAYLQNLISVSCLNIIALTTDPQERQTVMHWCKNLLYLVFDLERLEENSPSSQ</sequence>
<evidence type="ECO:0000313" key="6">
    <source>
        <dbReference type="EMBL" id="QUS56506.1"/>
    </source>
</evidence>
<keyword evidence="2 4" id="KW-0238">DNA-binding</keyword>
<evidence type="ECO:0000256" key="2">
    <source>
        <dbReference type="ARBA" id="ARBA00023125"/>
    </source>
</evidence>
<proteinExistence type="predicted"/>
<dbReference type="Pfam" id="PF00440">
    <property type="entry name" value="TetR_N"/>
    <property type="match status" value="1"/>
</dbReference>
<evidence type="ECO:0000313" key="7">
    <source>
        <dbReference type="Proteomes" id="UP000680706"/>
    </source>
</evidence>
<dbReference type="PANTHER" id="PTHR30055:SF234">
    <property type="entry name" value="HTH-TYPE TRANSCRIPTIONAL REGULATOR BETI"/>
    <property type="match status" value="1"/>
</dbReference>
<reference evidence="6 7" key="1">
    <citation type="journal article" date="2021" name="Angew. Chem. Int. Ed. Engl.">
        <title>A novel family of nonribosomal peptides modulate collective behavior in Pseudovibrio bacteria isolated from marine sponges.</title>
        <authorList>
            <person name="Ioca L.P."/>
            <person name="Dai Y."/>
            <person name="Kunakom S."/>
            <person name="Diaz-Espinosa J."/>
            <person name="Krunic A."/>
            <person name="Crnkovic C.M."/>
            <person name="Orjala J."/>
            <person name="Sanchez L.M."/>
            <person name="Ferreira A.G."/>
            <person name="Berlinck R.G.S."/>
            <person name="Eustaquio A.S."/>
        </authorList>
    </citation>
    <scope>NUCLEOTIDE SEQUENCE [LARGE SCALE GENOMIC DNA]</scope>
    <source>
        <strain evidence="6 7">Ab134</strain>
    </source>
</reference>
<keyword evidence="3" id="KW-0804">Transcription</keyword>
<accession>A0ABX8AS35</accession>
<protein>
    <submittedName>
        <fullName evidence="6">TetR/AcrR family transcriptional regulator</fullName>
    </submittedName>
</protein>
<evidence type="ECO:0000256" key="4">
    <source>
        <dbReference type="PROSITE-ProRule" id="PRU00335"/>
    </source>
</evidence>
<dbReference type="InterPro" id="IPR050109">
    <property type="entry name" value="HTH-type_TetR-like_transc_reg"/>
</dbReference>
<dbReference type="SUPFAM" id="SSF46689">
    <property type="entry name" value="Homeodomain-like"/>
    <property type="match status" value="1"/>
</dbReference>
<name>A0ABX8AS35_9HYPH</name>
<dbReference type="InterPro" id="IPR001647">
    <property type="entry name" value="HTH_TetR"/>
</dbReference>
<dbReference type="EMBL" id="CP074126">
    <property type="protein sequence ID" value="QUS56506.1"/>
    <property type="molecule type" value="Genomic_DNA"/>
</dbReference>
<feature type="DNA-binding region" description="H-T-H motif" evidence="4">
    <location>
        <begin position="44"/>
        <end position="63"/>
    </location>
</feature>
<dbReference type="Gene3D" id="1.10.357.10">
    <property type="entry name" value="Tetracycline Repressor, domain 2"/>
    <property type="match status" value="1"/>
</dbReference>
<keyword evidence="1" id="KW-0805">Transcription regulation</keyword>
<evidence type="ECO:0000256" key="1">
    <source>
        <dbReference type="ARBA" id="ARBA00023015"/>
    </source>
</evidence>
<gene>
    <name evidence="6" type="ORF">KGB56_03430</name>
</gene>
<dbReference type="PROSITE" id="PS50977">
    <property type="entry name" value="HTH_TETR_2"/>
    <property type="match status" value="1"/>
</dbReference>
<dbReference type="Proteomes" id="UP000680706">
    <property type="component" value="Chromosome"/>
</dbReference>
<evidence type="ECO:0000259" key="5">
    <source>
        <dbReference type="PROSITE" id="PS50977"/>
    </source>
</evidence>